<feature type="chain" id="PRO_5040148519" evidence="10">
    <location>
        <begin position="18"/>
        <end position="1590"/>
    </location>
</feature>
<dbReference type="Gene3D" id="3.90.550.10">
    <property type="entry name" value="Spore Coat Polysaccharide Biosynthesis Protein SpsA, Chain A"/>
    <property type="match status" value="1"/>
</dbReference>
<feature type="domain" description="UDP-glucose:glycoprotein glucosyltransferase thioredoxin-like" evidence="14">
    <location>
        <begin position="732"/>
        <end position="918"/>
    </location>
</feature>
<dbReference type="Pfam" id="PF18404">
    <property type="entry name" value="Glyco_transf_24"/>
    <property type="match status" value="1"/>
</dbReference>
<feature type="domain" description="UGGT thioredoxin-like" evidence="13">
    <location>
        <begin position="438"/>
        <end position="697"/>
    </location>
</feature>
<dbReference type="Pfam" id="PF18401">
    <property type="entry name" value="Thioredoxin_13"/>
    <property type="match status" value="1"/>
</dbReference>
<dbReference type="GO" id="GO:0051082">
    <property type="term" value="F:unfolded protein binding"/>
    <property type="evidence" value="ECO:0007669"/>
    <property type="project" value="TreeGrafter"/>
</dbReference>
<dbReference type="FunFam" id="3.90.550.10:FF:000065">
    <property type="entry name" value="UDP-glucose:glycoprotein glucosyltransferase, putative"/>
    <property type="match status" value="1"/>
</dbReference>
<evidence type="ECO:0000259" key="12">
    <source>
        <dbReference type="Pfam" id="PF18401"/>
    </source>
</evidence>
<dbReference type="InterPro" id="IPR040692">
    <property type="entry name" value="UGGT_TRXL_3"/>
</dbReference>
<evidence type="ECO:0000256" key="4">
    <source>
        <dbReference type="ARBA" id="ARBA00006351"/>
    </source>
</evidence>
<dbReference type="EMBL" id="BPQB01000131">
    <property type="protein sequence ID" value="GJF00041.1"/>
    <property type="molecule type" value="Genomic_DNA"/>
</dbReference>
<evidence type="ECO:0000259" key="13">
    <source>
        <dbReference type="Pfam" id="PF18402"/>
    </source>
</evidence>
<feature type="domain" description="Glucosyltransferase 24 catalytic" evidence="15">
    <location>
        <begin position="1267"/>
        <end position="1532"/>
    </location>
</feature>
<evidence type="ECO:0000256" key="9">
    <source>
        <dbReference type="SAM" id="MobiDB-lite"/>
    </source>
</evidence>
<dbReference type="Proteomes" id="UP000703269">
    <property type="component" value="Unassembled WGS sequence"/>
</dbReference>
<gene>
    <name evidence="16" type="ORF">PsYK624_163180</name>
</gene>
<comment type="subcellular location">
    <subcellularLocation>
        <location evidence="2">Endoplasmic reticulum lumen</location>
    </subcellularLocation>
</comment>
<keyword evidence="7" id="KW-0256">Endoplasmic reticulum</keyword>
<dbReference type="Pfam" id="PF18403">
    <property type="entry name" value="Thioredoxin_15"/>
    <property type="match status" value="1"/>
</dbReference>
<evidence type="ECO:0000313" key="16">
    <source>
        <dbReference type="EMBL" id="GJF00041.1"/>
    </source>
</evidence>
<keyword evidence="17" id="KW-1185">Reference proteome</keyword>
<comment type="cofactor">
    <cofactor evidence="1">
        <name>Ca(2+)</name>
        <dbReference type="ChEBI" id="CHEBI:29108"/>
    </cofactor>
</comment>
<dbReference type="SUPFAM" id="SSF53448">
    <property type="entry name" value="Nucleotide-diphospho-sugar transferases"/>
    <property type="match status" value="1"/>
</dbReference>
<comment type="similarity">
    <text evidence="4">Belongs to the glycosyltransferase 8 family.</text>
</comment>
<dbReference type="Pfam" id="PF06427">
    <property type="entry name" value="UDP-g_GGTase"/>
    <property type="match status" value="1"/>
</dbReference>
<evidence type="ECO:0000313" key="17">
    <source>
        <dbReference type="Proteomes" id="UP000703269"/>
    </source>
</evidence>
<name>A0A9P3GQQ7_9APHY</name>
<comment type="pathway">
    <text evidence="3">Protein modification; protein glycosylation.</text>
</comment>
<evidence type="ECO:0000256" key="5">
    <source>
        <dbReference type="ARBA" id="ARBA00022679"/>
    </source>
</evidence>
<reference evidence="16 17" key="1">
    <citation type="submission" date="2021-08" db="EMBL/GenBank/DDBJ databases">
        <title>Draft Genome Sequence of Phanerochaete sordida strain YK-624.</title>
        <authorList>
            <person name="Mori T."/>
            <person name="Dohra H."/>
            <person name="Suzuki T."/>
            <person name="Kawagishi H."/>
            <person name="Hirai H."/>
        </authorList>
    </citation>
    <scope>NUCLEOTIDE SEQUENCE [LARGE SCALE GENOMIC DNA]</scope>
    <source>
        <strain evidence="16 17">YK-624</strain>
    </source>
</reference>
<dbReference type="InterPro" id="IPR040497">
    <property type="entry name" value="Glyco_transf_24"/>
</dbReference>
<keyword evidence="5" id="KW-0808">Transferase</keyword>
<keyword evidence="8" id="KW-0325">Glycoprotein</keyword>
<dbReference type="GO" id="GO:0018279">
    <property type="term" value="P:protein N-linked glycosylation via asparagine"/>
    <property type="evidence" value="ECO:0007669"/>
    <property type="project" value="TreeGrafter"/>
</dbReference>
<dbReference type="InterPro" id="IPR009448">
    <property type="entry name" value="UDP-g_GGtrans"/>
</dbReference>
<organism evidence="16 17">
    <name type="scientific">Phanerochaete sordida</name>
    <dbReference type="NCBI Taxonomy" id="48140"/>
    <lineage>
        <taxon>Eukaryota</taxon>
        <taxon>Fungi</taxon>
        <taxon>Dikarya</taxon>
        <taxon>Basidiomycota</taxon>
        <taxon>Agaricomycotina</taxon>
        <taxon>Agaricomycetes</taxon>
        <taxon>Polyporales</taxon>
        <taxon>Phanerochaetaceae</taxon>
        <taxon>Phanerochaete</taxon>
    </lineage>
</organism>
<evidence type="ECO:0000256" key="3">
    <source>
        <dbReference type="ARBA" id="ARBA00004922"/>
    </source>
</evidence>
<feature type="region of interest" description="Disordered" evidence="9">
    <location>
        <begin position="1561"/>
        <end position="1590"/>
    </location>
</feature>
<evidence type="ECO:0000256" key="7">
    <source>
        <dbReference type="ARBA" id="ARBA00022824"/>
    </source>
</evidence>
<evidence type="ECO:0000259" key="15">
    <source>
        <dbReference type="Pfam" id="PF18404"/>
    </source>
</evidence>
<protein>
    <submittedName>
        <fullName evidence="16">Glycosyltransferase family 24 protein</fullName>
    </submittedName>
</protein>
<comment type="caution">
    <text evidence="16">The sequence shown here is derived from an EMBL/GenBank/DDBJ whole genome shotgun (WGS) entry which is preliminary data.</text>
</comment>
<dbReference type="InterPro" id="IPR040694">
    <property type="entry name" value="UGGT_TRXL_2"/>
</dbReference>
<dbReference type="GO" id="GO:0036503">
    <property type="term" value="P:ERAD pathway"/>
    <property type="evidence" value="ECO:0007669"/>
    <property type="project" value="TreeGrafter"/>
</dbReference>
<evidence type="ECO:0000256" key="6">
    <source>
        <dbReference type="ARBA" id="ARBA00022729"/>
    </source>
</evidence>
<evidence type="ECO:0000256" key="8">
    <source>
        <dbReference type="ARBA" id="ARBA00023180"/>
    </source>
</evidence>
<evidence type="ECO:0000256" key="1">
    <source>
        <dbReference type="ARBA" id="ARBA00001913"/>
    </source>
</evidence>
<feature type="compositionally biased region" description="Basic and acidic residues" evidence="9">
    <location>
        <begin position="1576"/>
        <end position="1590"/>
    </location>
</feature>
<dbReference type="GO" id="GO:0003980">
    <property type="term" value="F:UDP-glucose:glycoprotein glucosyltransferase activity"/>
    <property type="evidence" value="ECO:0007669"/>
    <property type="project" value="InterPro"/>
</dbReference>
<dbReference type="OrthoDB" id="27683at2759"/>
<dbReference type="InterPro" id="IPR040525">
    <property type="entry name" value="UGGT_TRXL_4"/>
</dbReference>
<feature type="domain" description="UGGT thioredoxin-like" evidence="12">
    <location>
        <begin position="304"/>
        <end position="430"/>
    </location>
</feature>
<accession>A0A9P3GQQ7</accession>
<proteinExistence type="inferred from homology"/>
<feature type="domain" description="UGGT thioredoxin-like" evidence="11">
    <location>
        <begin position="33"/>
        <end position="235"/>
    </location>
</feature>
<dbReference type="PANTHER" id="PTHR11226">
    <property type="entry name" value="UDP-GLUCOSE GLYCOPROTEIN:GLUCOSYLTRANSFERASE"/>
    <property type="match status" value="1"/>
</dbReference>
<keyword evidence="6 10" id="KW-0732">Signal</keyword>
<evidence type="ECO:0000256" key="10">
    <source>
        <dbReference type="SAM" id="SignalP"/>
    </source>
</evidence>
<dbReference type="CDD" id="cd06432">
    <property type="entry name" value="GT8_HUGT1_C_like"/>
    <property type="match status" value="1"/>
</dbReference>
<dbReference type="Pfam" id="PF18402">
    <property type="entry name" value="Thioredoxin_14"/>
    <property type="match status" value="1"/>
</dbReference>
<dbReference type="Pfam" id="PF18400">
    <property type="entry name" value="Thioredoxin_12"/>
    <property type="match status" value="1"/>
</dbReference>
<evidence type="ECO:0000259" key="11">
    <source>
        <dbReference type="Pfam" id="PF18400"/>
    </source>
</evidence>
<sequence length="1590" mass="174759">MRRYSLLGSLVFSAVLAASPPVQVELRTSWAPPPFLVELLETIAIEEPGSFFPLIDRFTHPEWAPLAQDKPDEQLYLDALQNALSAGFLSEPGELAAMEATLALHSSIPRIEAAYNYYSDSQAGRGEDCGSWVDWYGQVVCDVEALRKLVRVETIEAAEAAAVDGSPSDVKLLPFDHVNPSPDLTLERPPRTAILYASLTSPNFRDLHSFLYSASSGQAPHIEYVVRHTTPKDHSASQARAYLSGYGVALDLKKMDYLALDDRRQGSGGTDDGSDDAFSTATETDAIASLIQQYPADADIDYTAALTPEELQDVGLQAAQLIADSSDPLAALKQLSQDFPKYATTIARRVTVSDAVEAEFLFKNARVAAGGSAAWLNGAPLTEGDMNPFSLLRLLRKERAIMRQLAALGLAPAQSLELLTHRAVGSAQADGGALDALFDASDRREGGAALLWCNDLRTDARYARWSESLGAMKNTMMYPGQLPGVRLNVFNVVLVLDLAHPTGLGFVANAVVPLISRGFPFRFGLVPNVETDDGLKMARLVYWLFANVGRERALSFLNRIARLQLGGPLAPPTPDWPLLDSEFTALLSESEDLSASLEDILSGEDAATEAHVAAARRYAARLATDRASAPHGHVFVNGKHLELDDDVLRSVQMAGAQMFQHIQEAVFAGTLTDDDAENVENYFYDLPSTAARRNRYIYPSDKTGGLRVVNLPELLGNARFPGGSDAFVYPPGDAQLAFTTYVVADFDSEEGRALAKEVLSAMSEDSPARVSFVHNPSDPTKRSAPGSMAAVLGHLISRGKLAKLSPSKLVDLLDNPPSVSAQGDEQVVLSAGSPLDDVLEGASLAALDDEPFARASRFLLRELKVAPGAQLVIVNGRVVGPITPGGIVAEDMDALYTFEERKRVGPVVEALEEVVGLAQLGRKDAAELVGRAAALLASIHLPDPSEAGLFNAPIRPRRRNYRLLGGEHTKFEFGDNSTAIFHVGILVDPVSETAQKWSAVLEWLLNDPAVYVELHINPGRYQEIPLKRFYRYNVQSGLRFSDAGDETKSVITFNNLPEDSIYTLAMDIPPSWFVRPREASYDLDNILLSGLAKHERTKGVQALFELDYIVIEGHAREDGTLNPPRGLQLQLISGVGKAIADTLVVANLGYLQFRAKPGVFGLEIRPGRGQEVFRLESVGNEGWDSPSVDHAGNEITLMSFEGLTLYPRMKRLPGMDFVDVLAPQQGSTAEHDESIVDKLKHGFTSFFGSKPEKHAEVAVAEKPQADINIFTVASGLLYERFASIMILSVLRNTNSTVKFWFIENFLSPSFLEFIPHFAEAYGFQYELVTYKWPSWLRQQKEKQRIIWAYKILFLDVLFPMDLKKVIFVDADQIVRADLKELVDLDLHGAPYGYTPMGDDNTEMEGFRFWKTGYWKDFLQGLPYHISALYVVDLVRFRQMAAGDILRTHYQQLSADPNSLANLDQDLPNNLQREVPIFSLPEDWLWCETWCSKDRLDRAKTIDLCQNPLTKEPKLARAKHIPEWEEYDSEIAHFARQLAESGLIHSGMADADATVLADVGAGKAVGQETPGSSDSAPDQHADTLRHPKDEL</sequence>
<dbReference type="InterPro" id="IPR040693">
    <property type="entry name" value="UGGT_TRXL_1"/>
</dbReference>
<evidence type="ECO:0000259" key="14">
    <source>
        <dbReference type="Pfam" id="PF18403"/>
    </source>
</evidence>
<dbReference type="GO" id="GO:0005788">
    <property type="term" value="C:endoplasmic reticulum lumen"/>
    <property type="evidence" value="ECO:0007669"/>
    <property type="project" value="UniProtKB-SubCell"/>
</dbReference>
<evidence type="ECO:0000256" key="2">
    <source>
        <dbReference type="ARBA" id="ARBA00004319"/>
    </source>
</evidence>
<dbReference type="InterPro" id="IPR029044">
    <property type="entry name" value="Nucleotide-diphossugar_trans"/>
</dbReference>
<feature type="signal peptide" evidence="10">
    <location>
        <begin position="1"/>
        <end position="17"/>
    </location>
</feature>
<dbReference type="PANTHER" id="PTHR11226:SF0">
    <property type="entry name" value="UDP-GLUCOSE:GLYCOPROTEIN GLUCOSYLTRANSFERASE"/>
    <property type="match status" value="1"/>
</dbReference>